<feature type="region of interest" description="Disordered" evidence="1">
    <location>
        <begin position="1"/>
        <end position="25"/>
    </location>
</feature>
<proteinExistence type="predicted"/>
<dbReference type="Proteomes" id="UP001144673">
    <property type="component" value="Chromosome 1"/>
</dbReference>
<dbReference type="AlphaFoldDB" id="A0A9W8QPZ8"/>
<name>A0A9W8QPZ8_AKAMU</name>
<dbReference type="GeneID" id="80893180"/>
<protein>
    <submittedName>
        <fullName evidence="2">Uncharacterized protein</fullName>
    </submittedName>
</protein>
<evidence type="ECO:0000313" key="2">
    <source>
        <dbReference type="EMBL" id="KAJ4164344.1"/>
    </source>
</evidence>
<sequence>MSAKKNRITPFIAGEAAPGPSHTNRPALSQISSNVQSMGASLKRTNVGYLGLQPKQQCLDDGVPAARTQGAAQPVTSLDQTYQYVFLAPVGVPSVSPNALTAPIGVPASPFEAPTAAVSLQGADTGATRLDSGLEATIDVSDTIYHEDIVVASCVEDDGLTHRDNTVREPFCDPTGIIRIGPQPVAAHTHDIRSAPWEYAKSSLERSVNKNGQRTDAKISGVTPESVRAQCEALTHSLAATLV</sequence>
<reference evidence="2" key="1">
    <citation type="journal article" date="2023" name="Access Microbiol">
        <title>De-novo genome assembly for Akanthomyces muscarius, a biocontrol agent of insect agricultural pests.</title>
        <authorList>
            <person name="Erdos Z."/>
            <person name="Studholme D.J."/>
            <person name="Raymond B."/>
            <person name="Sharma M."/>
        </authorList>
    </citation>
    <scope>NUCLEOTIDE SEQUENCE</scope>
    <source>
        <strain evidence="2">Ve6</strain>
    </source>
</reference>
<evidence type="ECO:0000313" key="3">
    <source>
        <dbReference type="Proteomes" id="UP001144673"/>
    </source>
</evidence>
<comment type="caution">
    <text evidence="2">The sequence shown here is derived from an EMBL/GenBank/DDBJ whole genome shotgun (WGS) entry which is preliminary data.</text>
</comment>
<evidence type="ECO:0000256" key="1">
    <source>
        <dbReference type="SAM" id="MobiDB-lite"/>
    </source>
</evidence>
<organism evidence="2 3">
    <name type="scientific">Akanthomyces muscarius</name>
    <name type="common">Entomopathogenic fungus</name>
    <name type="synonym">Lecanicillium muscarium</name>
    <dbReference type="NCBI Taxonomy" id="2231603"/>
    <lineage>
        <taxon>Eukaryota</taxon>
        <taxon>Fungi</taxon>
        <taxon>Dikarya</taxon>
        <taxon>Ascomycota</taxon>
        <taxon>Pezizomycotina</taxon>
        <taxon>Sordariomycetes</taxon>
        <taxon>Hypocreomycetidae</taxon>
        <taxon>Hypocreales</taxon>
        <taxon>Cordycipitaceae</taxon>
        <taxon>Akanthomyces</taxon>
    </lineage>
</organism>
<gene>
    <name evidence="2" type="ORF">LMH87_006021</name>
</gene>
<dbReference type="EMBL" id="JAJHUN010000001">
    <property type="protein sequence ID" value="KAJ4164344.1"/>
    <property type="molecule type" value="Genomic_DNA"/>
</dbReference>
<accession>A0A9W8QPZ8</accession>
<dbReference type="KEGG" id="amus:LMH87_006021"/>
<dbReference type="RefSeq" id="XP_056059259.1">
    <property type="nucleotide sequence ID" value="XM_056203843.1"/>
</dbReference>
<keyword evidence="3" id="KW-1185">Reference proteome</keyword>